<dbReference type="Proteomes" id="UP000053732">
    <property type="component" value="Unassembled WGS sequence"/>
</dbReference>
<evidence type="ECO:0000313" key="2">
    <source>
        <dbReference type="Proteomes" id="UP000053732"/>
    </source>
</evidence>
<name>A0A0G4PS54_PENC3</name>
<keyword evidence="2" id="KW-1185">Reference proteome</keyword>
<accession>A0A0G4PS54</accession>
<proteinExistence type="predicted"/>
<sequence>MSTFTVKAFSSATAGDATDPRFVDDIKATRYAEPPRSDLNISTLPLIDSSNS</sequence>
<reference evidence="1 2" key="1">
    <citation type="journal article" date="2014" name="Nat. Commun.">
        <title>Multiple recent horizontal transfers of a large genomic region in cheese making fungi.</title>
        <authorList>
            <person name="Cheeseman K."/>
            <person name="Ropars J."/>
            <person name="Renault P."/>
            <person name="Dupont J."/>
            <person name="Gouzy J."/>
            <person name="Branca A."/>
            <person name="Abraham A.L."/>
            <person name="Ceppi M."/>
            <person name="Conseiller E."/>
            <person name="Debuchy R."/>
            <person name="Malagnac F."/>
            <person name="Goarin A."/>
            <person name="Silar P."/>
            <person name="Lacoste S."/>
            <person name="Sallet E."/>
            <person name="Bensimon A."/>
            <person name="Giraud T."/>
            <person name="Brygoo Y."/>
        </authorList>
    </citation>
    <scope>NUCLEOTIDE SEQUENCE [LARGE SCALE GENOMIC DNA]</scope>
    <source>
        <strain evidence="2">FM 013</strain>
    </source>
</reference>
<organism evidence="1 2">
    <name type="scientific">Penicillium camemberti (strain FM 013)</name>
    <dbReference type="NCBI Taxonomy" id="1429867"/>
    <lineage>
        <taxon>Eukaryota</taxon>
        <taxon>Fungi</taxon>
        <taxon>Dikarya</taxon>
        <taxon>Ascomycota</taxon>
        <taxon>Pezizomycotina</taxon>
        <taxon>Eurotiomycetes</taxon>
        <taxon>Eurotiomycetidae</taxon>
        <taxon>Eurotiales</taxon>
        <taxon>Aspergillaceae</taxon>
        <taxon>Penicillium</taxon>
    </lineage>
</organism>
<evidence type="ECO:0000313" key="1">
    <source>
        <dbReference type="EMBL" id="CRL29242.1"/>
    </source>
</evidence>
<dbReference type="EMBL" id="HG793167">
    <property type="protein sequence ID" value="CRL29242.1"/>
    <property type="molecule type" value="Genomic_DNA"/>
</dbReference>
<gene>
    <name evidence="1" type="ORF">PCAMFM013_S034g000040</name>
</gene>
<dbReference type="AlphaFoldDB" id="A0A0G4PS54"/>
<protein>
    <submittedName>
        <fullName evidence="1">Str. FM013</fullName>
    </submittedName>
</protein>